<feature type="non-terminal residue" evidence="1">
    <location>
        <position position="101"/>
    </location>
</feature>
<sequence>MVSFFLLSCQRSLQPDLCVEYARWLEAALEGDYRGCQCPPRYFSKMTHFSPFQRIDVERWDDEPVCFQRHRKMVDLIRTKLNITRTIDLPPCETLRLFCSL</sequence>
<evidence type="ECO:0000313" key="2">
    <source>
        <dbReference type="Proteomes" id="UP001057375"/>
    </source>
</evidence>
<comment type="caution">
    <text evidence="1">The sequence shown here is derived from an EMBL/GenBank/DDBJ whole genome shotgun (WGS) entry which is preliminary data.</text>
</comment>
<evidence type="ECO:0000313" key="1">
    <source>
        <dbReference type="EMBL" id="GKT19019.1"/>
    </source>
</evidence>
<accession>A0ABQ5K0J4</accession>
<protein>
    <submittedName>
        <fullName evidence="1">Uncharacterized protein</fullName>
    </submittedName>
</protein>
<dbReference type="EMBL" id="BQXS01006297">
    <property type="protein sequence ID" value="GKT19019.1"/>
    <property type="molecule type" value="Genomic_DNA"/>
</dbReference>
<dbReference type="Proteomes" id="UP001057375">
    <property type="component" value="Unassembled WGS sequence"/>
</dbReference>
<proteinExistence type="predicted"/>
<name>A0ABQ5K0J4_9EUKA</name>
<organism evidence="1 2">
    <name type="scientific">Aduncisulcus paluster</name>
    <dbReference type="NCBI Taxonomy" id="2918883"/>
    <lineage>
        <taxon>Eukaryota</taxon>
        <taxon>Metamonada</taxon>
        <taxon>Carpediemonas-like organisms</taxon>
        <taxon>Aduncisulcus</taxon>
    </lineage>
</organism>
<gene>
    <name evidence="1" type="ORF">ADUPG1_004289</name>
</gene>
<keyword evidence="2" id="KW-1185">Reference proteome</keyword>
<reference evidence="1" key="1">
    <citation type="submission" date="2022-03" db="EMBL/GenBank/DDBJ databases">
        <title>Draft genome sequence of Aduncisulcus paluster, a free-living microaerophilic Fornicata.</title>
        <authorList>
            <person name="Yuyama I."/>
            <person name="Kume K."/>
            <person name="Tamura T."/>
            <person name="Inagaki Y."/>
            <person name="Hashimoto T."/>
        </authorList>
    </citation>
    <scope>NUCLEOTIDE SEQUENCE</scope>
    <source>
        <strain evidence="1">NY0171</strain>
    </source>
</reference>